<dbReference type="SUPFAM" id="SSF51206">
    <property type="entry name" value="cAMP-binding domain-like"/>
    <property type="match status" value="1"/>
</dbReference>
<proteinExistence type="predicted"/>
<gene>
    <name evidence="2" type="ORF">MNBD_NITROSPINAE02-2202</name>
</gene>
<dbReference type="PROSITE" id="PS50042">
    <property type="entry name" value="CNMP_BINDING_3"/>
    <property type="match status" value="1"/>
</dbReference>
<organism evidence="2">
    <name type="scientific">hydrothermal vent metagenome</name>
    <dbReference type="NCBI Taxonomy" id="652676"/>
    <lineage>
        <taxon>unclassified sequences</taxon>
        <taxon>metagenomes</taxon>
        <taxon>ecological metagenomes</taxon>
    </lineage>
</organism>
<evidence type="ECO:0000259" key="1">
    <source>
        <dbReference type="PROSITE" id="PS50042"/>
    </source>
</evidence>
<dbReference type="Gene3D" id="2.60.120.10">
    <property type="entry name" value="Jelly Rolls"/>
    <property type="match status" value="1"/>
</dbReference>
<evidence type="ECO:0000313" key="2">
    <source>
        <dbReference type="EMBL" id="VAX20289.1"/>
    </source>
</evidence>
<dbReference type="CDD" id="cd00038">
    <property type="entry name" value="CAP_ED"/>
    <property type="match status" value="1"/>
</dbReference>
<dbReference type="InterPro" id="IPR000595">
    <property type="entry name" value="cNMP-bd_dom"/>
</dbReference>
<feature type="domain" description="Cyclic nucleotide-binding" evidence="1">
    <location>
        <begin position="12"/>
        <end position="117"/>
    </location>
</feature>
<sequence>MNKNTVIGASDLANDLDDAEVESLAEIAFEERYSRDDIIIKEDETNRDIFIIYEGWVYIEAQRSVARQESVKLDVLRSKGVIGELSFIDGSRRTANAVAKDNVLCLRLPHKNLHALMEKTPRIGYIIMRNLAIIISDRMRALNFELRNHMLR</sequence>
<reference evidence="2" key="1">
    <citation type="submission" date="2018-06" db="EMBL/GenBank/DDBJ databases">
        <authorList>
            <person name="Zhirakovskaya E."/>
        </authorList>
    </citation>
    <scope>NUCLEOTIDE SEQUENCE</scope>
</reference>
<dbReference type="AlphaFoldDB" id="A0A3B1BQR1"/>
<dbReference type="EMBL" id="UOGE01000053">
    <property type="protein sequence ID" value="VAX20289.1"/>
    <property type="molecule type" value="Genomic_DNA"/>
</dbReference>
<dbReference type="InterPro" id="IPR014710">
    <property type="entry name" value="RmlC-like_jellyroll"/>
</dbReference>
<dbReference type="Pfam" id="PF00027">
    <property type="entry name" value="cNMP_binding"/>
    <property type="match status" value="1"/>
</dbReference>
<dbReference type="SMART" id="SM00100">
    <property type="entry name" value="cNMP"/>
    <property type="match status" value="1"/>
</dbReference>
<name>A0A3B1BQR1_9ZZZZ</name>
<dbReference type="InterPro" id="IPR018490">
    <property type="entry name" value="cNMP-bd_dom_sf"/>
</dbReference>
<accession>A0A3B1BQR1</accession>
<protein>
    <recommendedName>
        <fullName evidence="1">Cyclic nucleotide-binding domain-containing protein</fullName>
    </recommendedName>
</protein>